<dbReference type="SUPFAM" id="SSF51230">
    <property type="entry name" value="Single hybrid motif"/>
    <property type="match status" value="1"/>
</dbReference>
<dbReference type="InterPro" id="IPR000089">
    <property type="entry name" value="Biotin_lipoyl"/>
</dbReference>
<dbReference type="Gene3D" id="2.40.50.100">
    <property type="match status" value="1"/>
</dbReference>
<evidence type="ECO:0000259" key="1">
    <source>
        <dbReference type="Pfam" id="PF00364"/>
    </source>
</evidence>
<dbReference type="EMBL" id="JACIGO010000011">
    <property type="protein sequence ID" value="MBB4293790.1"/>
    <property type="molecule type" value="Genomic_DNA"/>
</dbReference>
<name>A0AAE2MR23_RHILE</name>
<proteinExistence type="predicted"/>
<sequence>MLLTIESMKMETALHAEKDGTIAEVLTQSLARKPICS</sequence>
<organism evidence="2 3">
    <name type="scientific">Rhizobium leguminosarum</name>
    <dbReference type="NCBI Taxonomy" id="384"/>
    <lineage>
        <taxon>Bacteria</taxon>
        <taxon>Pseudomonadati</taxon>
        <taxon>Pseudomonadota</taxon>
        <taxon>Alphaproteobacteria</taxon>
        <taxon>Hyphomicrobiales</taxon>
        <taxon>Rhizobiaceae</taxon>
        <taxon>Rhizobium/Agrobacterium group</taxon>
        <taxon>Rhizobium</taxon>
    </lineage>
</organism>
<dbReference type="AlphaFoldDB" id="A0AAE2MR23"/>
<comment type="caution">
    <text evidence="2">The sequence shown here is derived from an EMBL/GenBank/DDBJ whole genome shotgun (WGS) entry which is preliminary data.</text>
</comment>
<reference evidence="2 3" key="1">
    <citation type="submission" date="2020-08" db="EMBL/GenBank/DDBJ databases">
        <title>Genomic Encyclopedia of Type Strains, Phase IV (KMG-V): Genome sequencing to study the core and pangenomes of soil and plant-associated prokaryotes.</title>
        <authorList>
            <person name="Whitman W."/>
        </authorList>
    </citation>
    <scope>NUCLEOTIDE SEQUENCE [LARGE SCALE GENOMIC DNA]</scope>
    <source>
        <strain evidence="2 3">SEMIA 415</strain>
    </source>
</reference>
<gene>
    <name evidence="2" type="ORF">GGE16_005884</name>
</gene>
<dbReference type="Pfam" id="PF00364">
    <property type="entry name" value="Biotin_lipoyl"/>
    <property type="match status" value="1"/>
</dbReference>
<evidence type="ECO:0000313" key="2">
    <source>
        <dbReference type="EMBL" id="MBB4293790.1"/>
    </source>
</evidence>
<dbReference type="InterPro" id="IPR011053">
    <property type="entry name" value="Single_hybrid_motif"/>
</dbReference>
<feature type="domain" description="Lipoyl-binding" evidence="1">
    <location>
        <begin position="2"/>
        <end position="28"/>
    </location>
</feature>
<accession>A0AAE2MR23</accession>
<protein>
    <submittedName>
        <fullName evidence="2">Biotin carboxyl carrier protein</fullName>
    </submittedName>
</protein>
<dbReference type="Proteomes" id="UP000538507">
    <property type="component" value="Unassembled WGS sequence"/>
</dbReference>
<evidence type="ECO:0000313" key="3">
    <source>
        <dbReference type="Proteomes" id="UP000538507"/>
    </source>
</evidence>